<dbReference type="RefSeq" id="XP_013272436.1">
    <property type="nucleotide sequence ID" value="XM_013416982.1"/>
</dbReference>
<evidence type="ECO:0000256" key="1">
    <source>
        <dbReference type="SAM" id="MobiDB-lite"/>
    </source>
</evidence>
<keyword evidence="3" id="KW-1185">Reference proteome</keyword>
<dbReference type="AlphaFoldDB" id="A0A0D2J891"/>
<evidence type="ECO:0000313" key="3">
    <source>
        <dbReference type="Proteomes" id="UP000053617"/>
    </source>
</evidence>
<dbReference type="VEuPathDB" id="FungiDB:Z518_06172"/>
<name>A0A0D2J891_9EURO</name>
<reference evidence="2 3" key="1">
    <citation type="submission" date="2015-01" db="EMBL/GenBank/DDBJ databases">
        <title>The Genome Sequence of Rhinocladiella mackenzie CBS 650.93.</title>
        <authorList>
            <consortium name="The Broad Institute Genomics Platform"/>
            <person name="Cuomo C."/>
            <person name="de Hoog S."/>
            <person name="Gorbushina A."/>
            <person name="Stielow B."/>
            <person name="Teixiera M."/>
            <person name="Abouelleil A."/>
            <person name="Chapman S.B."/>
            <person name="Priest M."/>
            <person name="Young S.K."/>
            <person name="Wortman J."/>
            <person name="Nusbaum C."/>
            <person name="Birren B."/>
        </authorList>
    </citation>
    <scope>NUCLEOTIDE SEQUENCE [LARGE SCALE GENOMIC DNA]</scope>
    <source>
        <strain evidence="2 3">CBS 650.93</strain>
    </source>
</reference>
<feature type="compositionally biased region" description="Polar residues" evidence="1">
    <location>
        <begin position="21"/>
        <end position="35"/>
    </location>
</feature>
<sequence length="111" mass="12107">MAENLACRSCATKKPARLSSKFGSTTASPKTVSTPESDKDHGLDTGSSGRSSEKTLSSRALLQEVLKMAENEDEAELMILELMLLRRNNLEALRRREWIGAPNSAPNSAIM</sequence>
<dbReference type="EMBL" id="KN847478">
    <property type="protein sequence ID" value="KIX05300.1"/>
    <property type="molecule type" value="Genomic_DNA"/>
</dbReference>
<organism evidence="2 3">
    <name type="scientific">Rhinocladiella mackenziei CBS 650.93</name>
    <dbReference type="NCBI Taxonomy" id="1442369"/>
    <lineage>
        <taxon>Eukaryota</taxon>
        <taxon>Fungi</taxon>
        <taxon>Dikarya</taxon>
        <taxon>Ascomycota</taxon>
        <taxon>Pezizomycotina</taxon>
        <taxon>Eurotiomycetes</taxon>
        <taxon>Chaetothyriomycetidae</taxon>
        <taxon>Chaetothyriales</taxon>
        <taxon>Herpotrichiellaceae</taxon>
        <taxon>Rhinocladiella</taxon>
    </lineage>
</organism>
<gene>
    <name evidence="2" type="ORF">Z518_06172</name>
</gene>
<evidence type="ECO:0000313" key="2">
    <source>
        <dbReference type="EMBL" id="KIX05300.1"/>
    </source>
</evidence>
<feature type="region of interest" description="Disordered" evidence="1">
    <location>
        <begin position="1"/>
        <end position="57"/>
    </location>
</feature>
<dbReference type="Proteomes" id="UP000053617">
    <property type="component" value="Unassembled WGS sequence"/>
</dbReference>
<dbReference type="GeneID" id="25294243"/>
<protein>
    <submittedName>
        <fullName evidence="2">Rhinocladiella mackenziei CBS 650.93 unplaced genomic scaffold supercont1.4, whole genome shotgun sequence</fullName>
    </submittedName>
</protein>
<feature type="compositionally biased region" description="Polar residues" evidence="1">
    <location>
        <begin position="45"/>
        <end position="57"/>
    </location>
</feature>
<proteinExistence type="predicted"/>
<dbReference type="HOGENOM" id="CLU_2159817_0_0_1"/>
<accession>A0A0D2J891</accession>